<proteinExistence type="predicted"/>
<sequence length="190" mass="18533">MRGRRGSRPAHQLAAAVTRGAVAGDHGEIAVVERGGAQGAQPGGGVDGADVPLGGGAVGGGRGGRPGGGDGGQQTGHAAGPQQGAARGRGGGVGRRGVGGLRGGKGGGTGFRTRTAGCAHGTSGLRARAMGEGSRDDVERRRRRPGRSRTSVVPCVGRMAGVRPWGERAPGQGGGDLCPVVWTTGPVRGS</sequence>
<dbReference type="EMBL" id="CP029078">
    <property type="protein sequence ID" value="QCN83672.1"/>
    <property type="molecule type" value="Genomic_DNA"/>
</dbReference>
<dbReference type="Proteomes" id="UP000501753">
    <property type="component" value="Chromosome"/>
</dbReference>
<reference evidence="2 4" key="2">
    <citation type="submission" date="2018-12" db="EMBL/GenBank/DDBJ databases">
        <title>Streptomyces griseoviridis F1-27 complete genome.</title>
        <authorList>
            <person name="Mariita R.M."/>
            <person name="Sello J.K."/>
        </authorList>
    </citation>
    <scope>NUCLEOTIDE SEQUENCE [LARGE SCALE GENOMIC DNA]</scope>
    <source>
        <strain evidence="2 4">F1-27</strain>
    </source>
</reference>
<dbReference type="AlphaFoldDB" id="A0A3S9ZNW2"/>
<accession>A0A3S9ZNW2</accession>
<dbReference type="EMBL" id="CP034687">
    <property type="protein sequence ID" value="AZS89487.1"/>
    <property type="molecule type" value="Genomic_DNA"/>
</dbReference>
<evidence type="ECO:0000256" key="1">
    <source>
        <dbReference type="SAM" id="MobiDB-lite"/>
    </source>
</evidence>
<feature type="compositionally biased region" description="Gly residues" evidence="1">
    <location>
        <begin position="87"/>
        <end position="110"/>
    </location>
</feature>
<evidence type="ECO:0000313" key="3">
    <source>
        <dbReference type="EMBL" id="QCN83672.1"/>
    </source>
</evidence>
<feature type="compositionally biased region" description="Gly residues" evidence="1">
    <location>
        <begin position="36"/>
        <end position="74"/>
    </location>
</feature>
<feature type="region of interest" description="Disordered" evidence="1">
    <location>
        <begin position="35"/>
        <end position="190"/>
    </location>
</feature>
<dbReference type="Proteomes" id="UP000271291">
    <property type="component" value="Chromosome"/>
</dbReference>
<evidence type="ECO:0000313" key="4">
    <source>
        <dbReference type="Proteomes" id="UP000271291"/>
    </source>
</evidence>
<reference evidence="3 5" key="1">
    <citation type="submission" date="2018-04" db="EMBL/GenBank/DDBJ databases">
        <title>Complete genome sequences of Streptomyces griseoviridis K61 and characterization of antagonistic properties of biological control agents.</title>
        <authorList>
            <person name="Mariita R.M."/>
            <person name="Sello J.K."/>
        </authorList>
    </citation>
    <scope>NUCLEOTIDE SEQUENCE [LARGE SCALE GENOMIC DNA]</scope>
    <source>
        <strain evidence="3 5">K61</strain>
    </source>
</reference>
<dbReference type="KEGG" id="sgd:ELQ87_38490"/>
<evidence type="ECO:0000313" key="5">
    <source>
        <dbReference type="Proteomes" id="UP000501753"/>
    </source>
</evidence>
<name>A0A3S9ZNW2_STRGD</name>
<evidence type="ECO:0000313" key="2">
    <source>
        <dbReference type="EMBL" id="AZS89487.1"/>
    </source>
</evidence>
<feature type="compositionally biased region" description="Low complexity" evidence="1">
    <location>
        <begin position="75"/>
        <end position="86"/>
    </location>
</feature>
<keyword evidence="5" id="KW-1185">Reference proteome</keyword>
<gene>
    <name evidence="3" type="ORF">DDJ31_00745</name>
    <name evidence="2" type="ORF">ELQ87_38490</name>
</gene>
<protein>
    <submittedName>
        <fullName evidence="2">Uncharacterized protein</fullName>
    </submittedName>
</protein>
<organism evidence="2 4">
    <name type="scientific">Streptomyces griseoviridis</name>
    <dbReference type="NCBI Taxonomy" id="45398"/>
    <lineage>
        <taxon>Bacteria</taxon>
        <taxon>Bacillati</taxon>
        <taxon>Actinomycetota</taxon>
        <taxon>Actinomycetes</taxon>
        <taxon>Kitasatosporales</taxon>
        <taxon>Streptomycetaceae</taxon>
        <taxon>Streptomyces</taxon>
    </lineage>
</organism>